<evidence type="ECO:0000313" key="4">
    <source>
        <dbReference type="EMBL" id="RYO07560.1"/>
    </source>
</evidence>
<organism evidence="2 5">
    <name type="scientific">Alternaria tenuissima</name>
    <dbReference type="NCBI Taxonomy" id="119927"/>
    <lineage>
        <taxon>Eukaryota</taxon>
        <taxon>Fungi</taxon>
        <taxon>Dikarya</taxon>
        <taxon>Ascomycota</taxon>
        <taxon>Pezizomycotina</taxon>
        <taxon>Dothideomycetes</taxon>
        <taxon>Pleosporomycetidae</taxon>
        <taxon>Pleosporales</taxon>
        <taxon>Pleosporineae</taxon>
        <taxon>Pleosporaceae</taxon>
        <taxon>Alternaria</taxon>
        <taxon>Alternaria sect. Alternaria</taxon>
        <taxon>Alternaria alternata complex</taxon>
    </lineage>
</organism>
<reference evidence="6 7" key="2">
    <citation type="journal article" date="2019" name="bioRxiv">
        <title>Genomics, evolutionary history and diagnostics of the Alternaria alternata species group including apple and Asian pear pathotypes.</title>
        <authorList>
            <person name="Armitage A.D."/>
            <person name="Cockerton H.M."/>
            <person name="Sreenivasaprasad S."/>
            <person name="Woodhall J.W."/>
            <person name="Lane C.R."/>
            <person name="Harrison R.J."/>
            <person name="Clarkson J.P."/>
        </authorList>
    </citation>
    <scope>NUCLEOTIDE SEQUENCE</scope>
    <source>
        <strain evidence="6">FERA 1082</strain>
        <strain evidence="2">FERA 1164</strain>
        <strain evidence="7">FERA 635</strain>
    </source>
</reference>
<gene>
    <name evidence="3" type="ORF">AA0114_g608</name>
    <name evidence="2" type="ORF">AA0115_g5119</name>
    <name evidence="4" type="ORF">AA0119_g1935</name>
</gene>
<evidence type="ECO:0000313" key="3">
    <source>
        <dbReference type="EMBL" id="RYN61823.1"/>
    </source>
</evidence>
<dbReference type="AlphaFoldDB" id="A0A4Q4PSF8"/>
<dbReference type="PANTHER" id="PTHR47129">
    <property type="entry name" value="QUINONE OXIDOREDUCTASE 2"/>
    <property type="match status" value="1"/>
</dbReference>
<proteinExistence type="predicted"/>
<evidence type="ECO:0000313" key="2">
    <source>
        <dbReference type="EMBL" id="RYN30143.1"/>
    </source>
</evidence>
<dbReference type="Proteomes" id="UP000292402">
    <property type="component" value="Unassembled WGS sequence"/>
</dbReference>
<evidence type="ECO:0000313" key="5">
    <source>
        <dbReference type="Proteomes" id="UP000292340"/>
    </source>
</evidence>
<dbReference type="Proteomes" id="UP000292340">
    <property type="component" value="Unassembled WGS sequence"/>
</dbReference>
<dbReference type="SUPFAM" id="SSF51735">
    <property type="entry name" value="NAD(P)-binding Rossmann-fold domains"/>
    <property type="match status" value="1"/>
</dbReference>
<reference evidence="2" key="1">
    <citation type="submission" date="2017-10" db="EMBL/GenBank/DDBJ databases">
        <authorList>
            <person name="Armitage A.D."/>
            <person name="Barbara D.J."/>
            <person name="Woodhall J.W."/>
            <person name="Sreenivasaprasad S."/>
            <person name="Lane C.R."/>
            <person name="Clarkson J.P."/>
            <person name="Harrison R.J."/>
        </authorList>
    </citation>
    <scope>NUCLEOTIDE SEQUENCE</scope>
    <source>
        <strain evidence="2">FERA 1164</strain>
        <strain evidence="4">FERA 635</strain>
    </source>
</reference>
<comment type="caution">
    <text evidence="2">The sequence shown here is derived from an EMBL/GenBank/DDBJ whole genome shotgun (WGS) entry which is preliminary data.</text>
</comment>
<evidence type="ECO:0000313" key="7">
    <source>
        <dbReference type="Proteomes" id="UP000293195"/>
    </source>
</evidence>
<name>A0A4Q4PSF8_9PLEO</name>
<dbReference type="Pfam" id="PF05368">
    <property type="entry name" value="NmrA"/>
    <property type="match status" value="1"/>
</dbReference>
<dbReference type="EMBL" id="PDXF01000005">
    <property type="protein sequence ID" value="RYO07560.1"/>
    <property type="molecule type" value="Genomic_DNA"/>
</dbReference>
<sequence>MSVTPIAVTGASGGVGGFVARDLAARQLPQRLLVRTPSKAPKLPHSEIHQAGYSDHAAASAALKGVHTLLMVSASESEERLNQHRSFVDAAVKAGVKHIVYTSYIAAAPDAVFTLARDHYVTEEYIKASGMRWTFLRDNSYIDFMESLVGADGVIRGPAGSGRVSIVAREDVARLAAAVLADPGAHAGVTYDVTGREALSMSDVAEIISAVRGRDVRFHNETIEAAYASRANYGVPDWQVDAWVSTYIAIKSNVMAPVSNAIQSVTGCAPMTLAEYLTANP</sequence>
<dbReference type="InterPro" id="IPR036291">
    <property type="entry name" value="NAD(P)-bd_dom_sf"/>
</dbReference>
<dbReference type="Proteomes" id="UP000293195">
    <property type="component" value="Unassembled WGS sequence"/>
</dbReference>
<reference evidence="3" key="3">
    <citation type="journal article" date="2019" name="J. ISSAAS">
        <title>Genomics, evolutionary history and diagnostics of the Alternaria alternata species group including apple and Asian pear pathotypes.</title>
        <authorList>
            <person name="Armitage A.D."/>
            <person name="Cockerton H.M."/>
            <person name="Sreenivasaprasad S."/>
            <person name="Woodhall J."/>
            <person name="Lane C."/>
            <person name="Harrison R.J."/>
            <person name="Clarkson J.P."/>
        </authorList>
    </citation>
    <scope>NUCLEOTIDE SEQUENCE</scope>
    <source>
        <strain evidence="3">FERA 1082</strain>
    </source>
</reference>
<dbReference type="CDD" id="cd05269">
    <property type="entry name" value="TMR_SDR_a"/>
    <property type="match status" value="1"/>
</dbReference>
<accession>A0A4Q4PSF8</accession>
<dbReference type="Gene3D" id="3.90.25.10">
    <property type="entry name" value="UDP-galactose 4-epimerase, domain 1"/>
    <property type="match status" value="1"/>
</dbReference>
<dbReference type="Gene3D" id="3.40.50.720">
    <property type="entry name" value="NAD(P)-binding Rossmann-like Domain"/>
    <property type="match status" value="1"/>
</dbReference>
<dbReference type="PANTHER" id="PTHR47129:SF1">
    <property type="entry name" value="NMRA-LIKE DOMAIN-CONTAINING PROTEIN"/>
    <property type="match status" value="1"/>
</dbReference>
<evidence type="ECO:0000259" key="1">
    <source>
        <dbReference type="Pfam" id="PF05368"/>
    </source>
</evidence>
<dbReference type="EMBL" id="PDXB01000010">
    <property type="protein sequence ID" value="RYN30143.1"/>
    <property type="molecule type" value="Genomic_DNA"/>
</dbReference>
<keyword evidence="7" id="KW-1185">Reference proteome</keyword>
<dbReference type="InterPro" id="IPR008030">
    <property type="entry name" value="NmrA-like"/>
</dbReference>
<feature type="domain" description="NmrA-like" evidence="1">
    <location>
        <begin position="6"/>
        <end position="224"/>
    </location>
</feature>
<dbReference type="EMBL" id="PDXA01000001">
    <property type="protein sequence ID" value="RYN61823.1"/>
    <property type="molecule type" value="Genomic_DNA"/>
</dbReference>
<protein>
    <recommendedName>
        <fullName evidence="1">NmrA-like domain-containing protein</fullName>
    </recommendedName>
</protein>
<evidence type="ECO:0000313" key="6">
    <source>
        <dbReference type="Proteomes" id="UP000292402"/>
    </source>
</evidence>
<dbReference type="OrthoDB" id="419598at2759"/>
<dbReference type="InterPro" id="IPR052718">
    <property type="entry name" value="NmrA-type_oxidoreductase"/>
</dbReference>